<protein>
    <submittedName>
        <fullName evidence="1">Uncharacterized protein</fullName>
    </submittedName>
</protein>
<accession>F8A7F8</accession>
<dbReference type="AlphaFoldDB" id="F8A7F8"/>
<gene>
    <name evidence="1" type="ordered locus">Celgi_0697</name>
</gene>
<reference evidence="2" key="1">
    <citation type="submission" date="2011-04" db="EMBL/GenBank/DDBJ databases">
        <title>Complete sequence of Cellvibrio gilvus ATCC 13127.</title>
        <authorList>
            <person name="Lucas S."/>
            <person name="Han J."/>
            <person name="Lapidus A."/>
            <person name="Cheng J.-F."/>
            <person name="Goodwin L."/>
            <person name="Pitluck S."/>
            <person name="Peters L."/>
            <person name="Munk A."/>
            <person name="Detter J.C."/>
            <person name="Han C."/>
            <person name="Tapia R."/>
            <person name="Land M."/>
            <person name="Hauser L."/>
            <person name="Kyrpides N."/>
            <person name="Ivanova N."/>
            <person name="Ovchinnikova G."/>
            <person name="Pagani I."/>
            <person name="Mead D."/>
            <person name="Brumm P."/>
            <person name="Woyke T."/>
        </authorList>
    </citation>
    <scope>NUCLEOTIDE SEQUENCE [LARGE SCALE GENOMIC DNA]</scope>
    <source>
        <strain evidence="2">ATCC 13127 / NRRL B-14078</strain>
    </source>
</reference>
<proteinExistence type="predicted"/>
<dbReference type="Pfam" id="PF19739">
    <property type="entry name" value="DUF6228"/>
    <property type="match status" value="1"/>
</dbReference>
<dbReference type="HOGENOM" id="CLU_2179114_0_0_11"/>
<sequence length="109" mass="12232">MDYLTVRVKGPDVSASRQVYTGWAEGFAGLADYFQGLTDSWRGWDGERVFESIEADLRIAARHDGHVRLSVVLWESAEPRGWRVEAELRLDAGEQLADAARDLSALLRP</sequence>
<keyword evidence="2" id="KW-1185">Reference proteome</keyword>
<dbReference type="KEGG" id="cga:Celgi_0697"/>
<dbReference type="Proteomes" id="UP000000485">
    <property type="component" value="Chromosome"/>
</dbReference>
<dbReference type="InterPro" id="IPR046196">
    <property type="entry name" value="DUF6228"/>
</dbReference>
<evidence type="ECO:0000313" key="2">
    <source>
        <dbReference type="Proteomes" id="UP000000485"/>
    </source>
</evidence>
<name>F8A7F8_CELGA</name>
<dbReference type="EMBL" id="CP002665">
    <property type="protein sequence ID" value="AEI11216.1"/>
    <property type="molecule type" value="Genomic_DNA"/>
</dbReference>
<evidence type="ECO:0000313" key="1">
    <source>
        <dbReference type="EMBL" id="AEI11216.1"/>
    </source>
</evidence>
<organism evidence="1 2">
    <name type="scientific">Cellulomonas gilvus (strain ATCC 13127 / NRRL B-14078)</name>
    <name type="common">Cellvibrio gilvus</name>
    <dbReference type="NCBI Taxonomy" id="593907"/>
    <lineage>
        <taxon>Bacteria</taxon>
        <taxon>Bacillati</taxon>
        <taxon>Actinomycetota</taxon>
        <taxon>Actinomycetes</taxon>
        <taxon>Micrococcales</taxon>
        <taxon>Cellulomonadaceae</taxon>
        <taxon>Cellulomonas</taxon>
    </lineage>
</organism>